<gene>
    <name evidence="2" type="ORF">SLEP1_g9921</name>
</gene>
<dbReference type="AlphaFoldDB" id="A0AAV5ICD6"/>
<proteinExistence type="predicted"/>
<comment type="caution">
    <text evidence="2">The sequence shown here is derived from an EMBL/GenBank/DDBJ whole genome shotgun (WGS) entry which is preliminary data.</text>
</comment>
<evidence type="ECO:0000256" key="1">
    <source>
        <dbReference type="SAM" id="MobiDB-lite"/>
    </source>
</evidence>
<organism evidence="2 3">
    <name type="scientific">Rubroshorea leprosula</name>
    <dbReference type="NCBI Taxonomy" id="152421"/>
    <lineage>
        <taxon>Eukaryota</taxon>
        <taxon>Viridiplantae</taxon>
        <taxon>Streptophyta</taxon>
        <taxon>Embryophyta</taxon>
        <taxon>Tracheophyta</taxon>
        <taxon>Spermatophyta</taxon>
        <taxon>Magnoliopsida</taxon>
        <taxon>eudicotyledons</taxon>
        <taxon>Gunneridae</taxon>
        <taxon>Pentapetalae</taxon>
        <taxon>rosids</taxon>
        <taxon>malvids</taxon>
        <taxon>Malvales</taxon>
        <taxon>Dipterocarpaceae</taxon>
        <taxon>Rubroshorea</taxon>
    </lineage>
</organism>
<feature type="compositionally biased region" description="Basic and acidic residues" evidence="1">
    <location>
        <begin position="22"/>
        <end position="38"/>
    </location>
</feature>
<evidence type="ECO:0000313" key="3">
    <source>
        <dbReference type="Proteomes" id="UP001054252"/>
    </source>
</evidence>
<dbReference type="Proteomes" id="UP001054252">
    <property type="component" value="Unassembled WGS sequence"/>
</dbReference>
<name>A0AAV5ICD6_9ROSI</name>
<evidence type="ECO:0000313" key="2">
    <source>
        <dbReference type="EMBL" id="GKU96717.1"/>
    </source>
</evidence>
<protein>
    <submittedName>
        <fullName evidence="2">Uncharacterized protein</fullName>
    </submittedName>
</protein>
<feature type="region of interest" description="Disordered" evidence="1">
    <location>
        <begin position="1"/>
        <end position="38"/>
    </location>
</feature>
<keyword evidence="3" id="KW-1185">Reference proteome</keyword>
<dbReference type="EMBL" id="BPVZ01000010">
    <property type="protein sequence ID" value="GKU96717.1"/>
    <property type="molecule type" value="Genomic_DNA"/>
</dbReference>
<reference evidence="2 3" key="1">
    <citation type="journal article" date="2021" name="Commun. Biol.">
        <title>The genome of Shorea leprosula (Dipterocarpaceae) highlights the ecological relevance of drought in aseasonal tropical rainforests.</title>
        <authorList>
            <person name="Ng K.K.S."/>
            <person name="Kobayashi M.J."/>
            <person name="Fawcett J.A."/>
            <person name="Hatakeyama M."/>
            <person name="Paape T."/>
            <person name="Ng C.H."/>
            <person name="Ang C.C."/>
            <person name="Tnah L.H."/>
            <person name="Lee C.T."/>
            <person name="Nishiyama T."/>
            <person name="Sese J."/>
            <person name="O'Brien M.J."/>
            <person name="Copetti D."/>
            <person name="Mohd Noor M.I."/>
            <person name="Ong R.C."/>
            <person name="Putra M."/>
            <person name="Sireger I.Z."/>
            <person name="Indrioko S."/>
            <person name="Kosugi Y."/>
            <person name="Izuno A."/>
            <person name="Isagi Y."/>
            <person name="Lee S.L."/>
            <person name="Shimizu K.K."/>
        </authorList>
    </citation>
    <scope>NUCLEOTIDE SEQUENCE [LARGE SCALE GENOMIC DNA]</scope>
    <source>
        <strain evidence="2">214</strain>
    </source>
</reference>
<accession>A0AAV5ICD6</accession>
<sequence>MSLHMYFAPPNMLLDLPPTSKQDPESLIKVPDDRGTDS</sequence>